<dbReference type="Gene3D" id="1.25.40.20">
    <property type="entry name" value="Ankyrin repeat-containing domain"/>
    <property type="match status" value="2"/>
</dbReference>
<organism evidence="6 7">
    <name type="scientific">Dactylellina haptotyla (strain CBS 200.50)</name>
    <name type="common">Nematode-trapping fungus</name>
    <name type="synonym">Monacrosporium haptotylum</name>
    <dbReference type="NCBI Taxonomy" id="1284197"/>
    <lineage>
        <taxon>Eukaryota</taxon>
        <taxon>Fungi</taxon>
        <taxon>Dikarya</taxon>
        <taxon>Ascomycota</taxon>
        <taxon>Pezizomycotina</taxon>
        <taxon>Orbiliomycetes</taxon>
        <taxon>Orbiliales</taxon>
        <taxon>Orbiliaceae</taxon>
        <taxon>Dactylellina</taxon>
    </lineage>
</organism>
<evidence type="ECO:0000256" key="3">
    <source>
        <dbReference type="SAM" id="MobiDB-lite"/>
    </source>
</evidence>
<feature type="repeat" description="ANK" evidence="2">
    <location>
        <begin position="911"/>
        <end position="940"/>
    </location>
</feature>
<name>S8ABC9_DACHA</name>
<feature type="repeat" description="ANK" evidence="2">
    <location>
        <begin position="1036"/>
        <end position="1068"/>
    </location>
</feature>
<feature type="compositionally biased region" description="Acidic residues" evidence="3">
    <location>
        <begin position="206"/>
        <end position="221"/>
    </location>
</feature>
<gene>
    <name evidence="6" type="ORF">H072_5924</name>
</gene>
<evidence type="ECO:0000256" key="2">
    <source>
        <dbReference type="PROSITE-ProRule" id="PRU00023"/>
    </source>
</evidence>
<dbReference type="InterPro" id="IPR002110">
    <property type="entry name" value="Ankyrin_rpt"/>
</dbReference>
<feature type="domain" description="Nephrocystin 3-like N-terminal" evidence="5">
    <location>
        <begin position="393"/>
        <end position="557"/>
    </location>
</feature>
<dbReference type="OrthoDB" id="71307at2759"/>
<dbReference type="SUPFAM" id="SSF52540">
    <property type="entry name" value="P-loop containing nucleoside triphosphate hydrolases"/>
    <property type="match status" value="1"/>
</dbReference>
<evidence type="ECO:0000256" key="1">
    <source>
        <dbReference type="ARBA" id="ARBA00022737"/>
    </source>
</evidence>
<accession>S8ABC9</accession>
<feature type="region of interest" description="Disordered" evidence="3">
    <location>
        <begin position="202"/>
        <end position="221"/>
    </location>
</feature>
<feature type="repeat" description="ANK" evidence="2">
    <location>
        <begin position="1103"/>
        <end position="1135"/>
    </location>
</feature>
<dbReference type="Gene3D" id="3.40.50.1580">
    <property type="entry name" value="Nucleoside phosphorylase domain"/>
    <property type="match status" value="1"/>
</dbReference>
<reference evidence="7" key="2">
    <citation type="submission" date="2013-04" db="EMBL/GenBank/DDBJ databases">
        <title>Genomic mechanisms accounting for the adaptation to parasitism in nematode-trapping fungi.</title>
        <authorList>
            <person name="Ahren D.G."/>
        </authorList>
    </citation>
    <scope>NUCLEOTIDE SEQUENCE [LARGE SCALE GENOMIC DNA]</scope>
    <source>
        <strain evidence="7">CBS 200.50</strain>
    </source>
</reference>
<dbReference type="SUPFAM" id="SSF53167">
    <property type="entry name" value="Purine and uridine phosphorylases"/>
    <property type="match status" value="1"/>
</dbReference>
<dbReference type="PROSITE" id="PS50088">
    <property type="entry name" value="ANK_REPEAT"/>
    <property type="match status" value="7"/>
</dbReference>
<feature type="repeat" description="ANK" evidence="2">
    <location>
        <begin position="1007"/>
        <end position="1039"/>
    </location>
</feature>
<sequence>MATQTHSIYTIGWICSLPKELAAATGMLDEQHGELPNPPNDNNNYTLGKIWKHNIVLACLPKGRAGGVTAAAVAVQMINTFPNIKFGLFVGIAGGVPGKGRVRLGDVVVSTPVAEFPGVVQWDMGQVETGGVVKRIGALNNPPKALLAALAKVETQHELNGTKVPKYIEELKGKYPRLKRALDITGLEDVLFRTGYGHVETRPADCDGEDDEEEEEEEDDERSCRYCEKSKVLKRKPREMKIHNGLIASGNKDIRDSSFRDGINKTLGGGVLCVDMEAAGLSEEFPCLFIKGICDYADSHKDSNKGWHDYAAAVAAAFAKELLEQVVVRDVGEELPVKDILGKIGDAVVRIEETVTRTGDIISKDEDLKILKWLAPIDHGAQQADYIKLRQMGTGKWLLDSEEFQSWLNGTRQTLFCPGIPGAGKTILTSIVIDHLQEIFGDQANVAVTYFYFNFKHKEAQKTEGVLASLLRQSIQHGSIIPPKLREIFQRCQKHDAVLKLDEMVQILEDILEPYEKVFVVIDALDEAEEQGGPISSLAKIFELQEKCNINIFATSRDIPEIKKLFETAKSLRIRATNEDLEMYITGRIFQLPKSILRSEELQKLAKVKIRDAAKGMFLLARLHLDSLGGVLSIKAVRAVLANLSTGYDSAYDNAMDRINGQMKNSRDIALQTLSWITHAERNLTPSELRILLAVEVGTSDFDEENLLDTDDMVSLCAGLVAIDEESRTVRLVHYTTQEYFERTWIKWFPDAQDYITKKCITYLSYDSYGRGLKSHHLPFYETKKYTVSHWGDHARKSGLDGHEIIYKFIESKSGTSAGRKVIETVQRKIFDELGFKLKEQPYVDPRGDPYKRPVGWRLTAEKNKTAIYPSLLQLFPEQISSVQIAAYFGLPKSMNALLSNGSDLNKGTVLGLTPLLIAIQQGHWTTVELLVDRGADLEAYFVRISEKALSFAVRQGNIDLVRLLINKGGEVEIIENGYLSLAASRGHDSIVDALLQRVSNDQKNIEFKTPLLIATEGGHESIVKILVGKGASLGARTKAMHLAISNGYGSIARFLIDNGADISSLPKTHRDQLASPTSIDEDIFDFFKGSKEPLDPDVKSRAGWTELHLAAFLGHVFTVEVLLKHGARIDARENEGNTPLFVSIMGGSTEVTKLLISNHCSITFRNYNGRTPFIVAAEYGNEAAVKTLINQGVDLGIGEGIGGSRFTVGDGDTYRSEVAVKNLIRTGVDLGIDGGRLALRIGGGRLALGMAIANGHGRMVLLLINIFADMDWMITGRRRHLTTPPSEWVNAKPERNLDSNQLINDFVEHDISPFRDVVISKDFDEIDFKNELVTKIFRGLTAFYYQVAKKADGCRIRRPDTEPESRRAIYDWMKGKSPPRWQISYHK</sequence>
<keyword evidence="7" id="KW-1185">Reference proteome</keyword>
<keyword evidence="1" id="KW-0677">Repeat</keyword>
<comment type="caution">
    <text evidence="6">The sequence shown here is derived from an EMBL/GenBank/DDBJ whole genome shotgun (WGS) entry which is preliminary data.</text>
</comment>
<feature type="domain" description="GPI inositol-deacylase winged helix" evidence="4">
    <location>
        <begin position="665"/>
        <end position="741"/>
    </location>
</feature>
<dbReference type="Proteomes" id="UP000015100">
    <property type="component" value="Unassembled WGS sequence"/>
</dbReference>
<dbReference type="PANTHER" id="PTHR46082:SF11">
    <property type="entry name" value="AAA+ ATPASE DOMAIN-CONTAINING PROTEIN-RELATED"/>
    <property type="match status" value="1"/>
</dbReference>
<evidence type="ECO:0000313" key="7">
    <source>
        <dbReference type="Proteomes" id="UP000015100"/>
    </source>
</evidence>
<dbReference type="InterPro" id="IPR027417">
    <property type="entry name" value="P-loop_NTPase"/>
</dbReference>
<dbReference type="GO" id="GO:0009116">
    <property type="term" value="P:nucleoside metabolic process"/>
    <property type="evidence" value="ECO:0007669"/>
    <property type="project" value="InterPro"/>
</dbReference>
<evidence type="ECO:0000259" key="4">
    <source>
        <dbReference type="Pfam" id="PF22939"/>
    </source>
</evidence>
<dbReference type="SUPFAM" id="SSF48403">
    <property type="entry name" value="Ankyrin repeat"/>
    <property type="match status" value="1"/>
</dbReference>
<dbReference type="EMBL" id="AQGS01000432">
    <property type="protein sequence ID" value="EPS40260.1"/>
    <property type="molecule type" value="Genomic_DNA"/>
</dbReference>
<dbReference type="InterPro" id="IPR053137">
    <property type="entry name" value="NLR-like"/>
</dbReference>
<dbReference type="Pfam" id="PF22939">
    <property type="entry name" value="WHD_GPIID"/>
    <property type="match status" value="1"/>
</dbReference>
<reference evidence="6 7" key="1">
    <citation type="journal article" date="2013" name="PLoS Genet.">
        <title>Genomic mechanisms accounting for the adaptation to parasitism in nematode-trapping fungi.</title>
        <authorList>
            <person name="Meerupati T."/>
            <person name="Andersson K.M."/>
            <person name="Friman E."/>
            <person name="Kumar D."/>
            <person name="Tunlid A."/>
            <person name="Ahren D."/>
        </authorList>
    </citation>
    <scope>NUCLEOTIDE SEQUENCE [LARGE SCALE GENOMIC DNA]</scope>
    <source>
        <strain evidence="6 7">CBS 200.50</strain>
    </source>
</reference>
<dbReference type="InterPro" id="IPR054471">
    <property type="entry name" value="GPIID_WHD"/>
</dbReference>
<dbReference type="Pfam" id="PF12796">
    <property type="entry name" value="Ank_2"/>
    <property type="match status" value="3"/>
</dbReference>
<evidence type="ECO:0000259" key="5">
    <source>
        <dbReference type="Pfam" id="PF24883"/>
    </source>
</evidence>
<evidence type="ECO:0000313" key="6">
    <source>
        <dbReference type="EMBL" id="EPS40260.1"/>
    </source>
</evidence>
<keyword evidence="2" id="KW-0040">ANK repeat</keyword>
<protein>
    <submittedName>
        <fullName evidence="6">Uncharacterized protein</fullName>
    </submittedName>
</protein>
<dbReference type="PROSITE" id="PS50297">
    <property type="entry name" value="ANK_REP_REGION"/>
    <property type="match status" value="5"/>
</dbReference>
<dbReference type="eggNOG" id="KOG0504">
    <property type="taxonomic scope" value="Eukaryota"/>
</dbReference>
<dbReference type="InterPro" id="IPR056884">
    <property type="entry name" value="NPHP3-like_N"/>
</dbReference>
<feature type="repeat" description="ANK" evidence="2">
    <location>
        <begin position="945"/>
        <end position="977"/>
    </location>
</feature>
<dbReference type="PANTHER" id="PTHR46082">
    <property type="entry name" value="ATP/GTP-BINDING PROTEIN-RELATED"/>
    <property type="match status" value="1"/>
</dbReference>
<dbReference type="InterPro" id="IPR035994">
    <property type="entry name" value="Nucleoside_phosphorylase_sf"/>
</dbReference>
<dbReference type="Pfam" id="PF24883">
    <property type="entry name" value="NPHP3_N"/>
    <property type="match status" value="1"/>
</dbReference>
<dbReference type="GO" id="GO:0003824">
    <property type="term" value="F:catalytic activity"/>
    <property type="evidence" value="ECO:0007669"/>
    <property type="project" value="InterPro"/>
</dbReference>
<dbReference type="InterPro" id="IPR036770">
    <property type="entry name" value="Ankyrin_rpt-contain_sf"/>
</dbReference>
<feature type="repeat" description="ANK" evidence="2">
    <location>
        <begin position="1136"/>
        <end position="1168"/>
    </location>
</feature>
<feature type="repeat" description="ANK" evidence="2">
    <location>
        <begin position="1169"/>
        <end position="1201"/>
    </location>
</feature>
<dbReference type="HOGENOM" id="CLU_000288_34_2_1"/>
<dbReference type="Gene3D" id="3.40.50.300">
    <property type="entry name" value="P-loop containing nucleotide triphosphate hydrolases"/>
    <property type="match status" value="1"/>
</dbReference>
<proteinExistence type="predicted"/>
<dbReference type="SMART" id="SM00248">
    <property type="entry name" value="ANK"/>
    <property type="match status" value="10"/>
</dbReference>
<dbReference type="STRING" id="1284197.S8ABC9"/>